<comment type="caution">
    <text evidence="2">The sequence shown here is derived from an EMBL/GenBank/DDBJ whole genome shotgun (WGS) entry which is preliminary data.</text>
</comment>
<reference evidence="2" key="1">
    <citation type="submission" date="2019-08" db="EMBL/GenBank/DDBJ databases">
        <authorList>
            <person name="Kucharzyk K."/>
            <person name="Murdoch R.W."/>
            <person name="Higgins S."/>
            <person name="Loffler F."/>
        </authorList>
    </citation>
    <scope>NUCLEOTIDE SEQUENCE</scope>
</reference>
<gene>
    <name evidence="2" type="ORF">SDC9_161173</name>
</gene>
<feature type="region of interest" description="Disordered" evidence="1">
    <location>
        <begin position="45"/>
        <end position="86"/>
    </location>
</feature>
<protein>
    <submittedName>
        <fullName evidence="2">Uncharacterized protein</fullName>
    </submittedName>
</protein>
<dbReference type="AlphaFoldDB" id="A0A645FHM2"/>
<evidence type="ECO:0000313" key="2">
    <source>
        <dbReference type="EMBL" id="MPN13847.1"/>
    </source>
</evidence>
<proteinExistence type="predicted"/>
<sequence>MHQDPFSLLGAQHLRELKCTPALSGNAFASPSYSAREYLSSQIGEILQDQHNHQNDLTDQADDVGPLNGMVHEHGNGADDGNGGVS</sequence>
<organism evidence="2">
    <name type="scientific">bioreactor metagenome</name>
    <dbReference type="NCBI Taxonomy" id="1076179"/>
    <lineage>
        <taxon>unclassified sequences</taxon>
        <taxon>metagenomes</taxon>
        <taxon>ecological metagenomes</taxon>
    </lineage>
</organism>
<evidence type="ECO:0000256" key="1">
    <source>
        <dbReference type="SAM" id="MobiDB-lite"/>
    </source>
</evidence>
<accession>A0A645FHM2</accession>
<name>A0A645FHM2_9ZZZZ</name>
<dbReference type="EMBL" id="VSSQ01060405">
    <property type="protein sequence ID" value="MPN13847.1"/>
    <property type="molecule type" value="Genomic_DNA"/>
</dbReference>